<evidence type="ECO:0000313" key="5">
    <source>
        <dbReference type="EMBL" id="QGA65382.1"/>
    </source>
</evidence>
<protein>
    <submittedName>
        <fullName evidence="5">CdaR family transcriptional regulator</fullName>
    </submittedName>
</protein>
<evidence type="ECO:0000256" key="1">
    <source>
        <dbReference type="ARBA" id="ARBA00006754"/>
    </source>
</evidence>
<keyword evidence="6" id="KW-1185">Reference proteome</keyword>
<evidence type="ECO:0000313" key="6">
    <source>
        <dbReference type="Proteomes" id="UP000348942"/>
    </source>
</evidence>
<dbReference type="EMBL" id="CP045699">
    <property type="protein sequence ID" value="QGA65382.1"/>
    <property type="molecule type" value="Genomic_DNA"/>
</dbReference>
<feature type="domain" description="CdaR GGDEF-like" evidence="4">
    <location>
        <begin position="166"/>
        <end position="289"/>
    </location>
</feature>
<accession>A0A5Q0TE28</accession>
<evidence type="ECO:0000259" key="2">
    <source>
        <dbReference type="Pfam" id="PF05651"/>
    </source>
</evidence>
<feature type="domain" description="PucR C-terminal helix-turn-helix" evidence="3">
    <location>
        <begin position="340"/>
        <end position="395"/>
    </location>
</feature>
<sequence length="403" mass="45410">MPLNNLSTTQLLSNRSLTNQSLETHLAQQIVDRTMAIINTNINVMDNTGRIISSGDPSRIGQLHDGALLAIQHDDTVEVSQSDHDSEHTLKGVKAGINLLLKHQQKIVGVVGITGDPEQIRTYAKLVKMTAEMLIEHSFLVEQLQWDKRHIEEFISLLITNQLDQEQLNLWANRLQLDLSQPRIAMLIELDKDIDANDFSSIKQAVNSLEHPTKNNLMAVTSTNQIVVLAPCHIKKGQRVPATESKKIDRLLIQLKRQGIHHLHIALGQFFTNFNHIHLSYQSALQVLASGKNKAPQQAKYLFDEFRLPVLLSPLAQQWQGEQLSQAVASLKQQDKSGQLLKTLHALFEHQGNLKACAESLFIHRNTLRYRLDKIESITHISPHNFTGLVELYISSQLIEVTA</sequence>
<dbReference type="AlphaFoldDB" id="A0A5Q0TE28"/>
<reference evidence="5 6" key="1">
    <citation type="submission" date="2019-10" db="EMBL/GenBank/DDBJ databases">
        <title>Vibrio sp. nov., isolated from Coralline algae surface.</title>
        <authorList>
            <person name="Geng Y."/>
            <person name="Zhang X."/>
        </authorList>
    </citation>
    <scope>NUCLEOTIDE SEQUENCE [LARGE SCALE GENOMIC DNA]</scope>
    <source>
        <strain evidence="5 6">SM1977</strain>
    </source>
</reference>
<dbReference type="Gene3D" id="1.10.10.2840">
    <property type="entry name" value="PucR C-terminal helix-turn-helix domain"/>
    <property type="match status" value="1"/>
</dbReference>
<dbReference type="Pfam" id="PF17853">
    <property type="entry name" value="GGDEF_2"/>
    <property type="match status" value="1"/>
</dbReference>
<organism evidence="5 6">
    <name type="scientific">Vibrio algicola</name>
    <dbReference type="NCBI Taxonomy" id="2662262"/>
    <lineage>
        <taxon>Bacteria</taxon>
        <taxon>Pseudomonadati</taxon>
        <taxon>Pseudomonadota</taxon>
        <taxon>Gammaproteobacteria</taxon>
        <taxon>Vibrionales</taxon>
        <taxon>Vibrionaceae</taxon>
        <taxon>Vibrio</taxon>
    </lineage>
</organism>
<feature type="domain" description="Putative sugar diacid recognition" evidence="2">
    <location>
        <begin position="22"/>
        <end position="156"/>
    </location>
</feature>
<dbReference type="PANTHER" id="PTHR33744:SF15">
    <property type="entry name" value="CARBOHYDRATE DIACID REGULATOR"/>
    <property type="match status" value="1"/>
</dbReference>
<dbReference type="InterPro" id="IPR009057">
    <property type="entry name" value="Homeodomain-like_sf"/>
</dbReference>
<name>A0A5Q0TE28_9VIBR</name>
<dbReference type="Pfam" id="PF13556">
    <property type="entry name" value="HTH_30"/>
    <property type="match status" value="1"/>
</dbReference>
<dbReference type="InterPro" id="IPR042070">
    <property type="entry name" value="PucR_C-HTH_sf"/>
</dbReference>
<gene>
    <name evidence="5" type="ORF">GFB47_08085</name>
</gene>
<dbReference type="Pfam" id="PF05651">
    <property type="entry name" value="Diacid_rec"/>
    <property type="match status" value="1"/>
</dbReference>
<dbReference type="InterPro" id="IPR008599">
    <property type="entry name" value="Diacid_rec"/>
</dbReference>
<dbReference type="PANTHER" id="PTHR33744">
    <property type="entry name" value="CARBOHYDRATE DIACID REGULATOR"/>
    <property type="match status" value="1"/>
</dbReference>
<dbReference type="InterPro" id="IPR051448">
    <property type="entry name" value="CdaR-like_regulators"/>
</dbReference>
<comment type="similarity">
    <text evidence="1">Belongs to the CdaR family.</text>
</comment>
<dbReference type="RefSeq" id="WP_153447530.1">
    <property type="nucleotide sequence ID" value="NZ_CP045699.1"/>
</dbReference>
<dbReference type="SUPFAM" id="SSF46689">
    <property type="entry name" value="Homeodomain-like"/>
    <property type="match status" value="1"/>
</dbReference>
<evidence type="ECO:0000259" key="4">
    <source>
        <dbReference type="Pfam" id="PF17853"/>
    </source>
</evidence>
<dbReference type="Proteomes" id="UP000348942">
    <property type="component" value="Chromosome 1"/>
</dbReference>
<dbReference type="InterPro" id="IPR025736">
    <property type="entry name" value="PucR_C-HTH_dom"/>
</dbReference>
<proteinExistence type="inferred from homology"/>
<evidence type="ECO:0000259" key="3">
    <source>
        <dbReference type="Pfam" id="PF13556"/>
    </source>
</evidence>
<dbReference type="InterPro" id="IPR041522">
    <property type="entry name" value="CdaR_GGDEF"/>
</dbReference>